<dbReference type="EMBL" id="FWZX01000055">
    <property type="protein sequence ID" value="SMF84326.1"/>
    <property type="molecule type" value="Genomic_DNA"/>
</dbReference>
<sequence length="600" mass="63825">MTIADWPSLQIGIVLLLVVVVFFGFVRERLAPDIVALSAVAVLLATGILKTSEVLGMFSNSAPVTIAAMFVLSAALERTGAIDRLGRIVAGAGRRSPQLALATMMLSVMVLSAFINNTPVVVILTPVVLSLAKATGRAPSKLLIPLSFASIFGGTTTLIGTSTNILVDGVAQQQGLAPFGMFEITVAGAMMGAVGILYLLLVGRWLLPDRTSGASLLPRSEDRHFLADVLVPYESPLVGKRLKEAGFTESRGLQVIDVIRGDLSLRQRLAEDLELRAGDRLVVRSKIADVLGLRDAGDVAFGGREPHAIEPIRAREAVVMEGVVGPQSRFLGRRVADLSLGRLYGAYILAIHRQGADLSGNFDDVHLEMGDTLLLEASPESLQRLFDYRELVNLTEPSERPLRRSKAPIAIGAVLLVMVFAAFEVLPIAALALMAATGVVAFRCLDPEEAYASVRWNILMLIFGMLAVGIAMEKTGAAKLIVDSLTGVVGSLGPVAVLSAVYFITSALTEVMSNNAAAILLTPIAVGLAHQLGVDPRPFVVAVMFAASASFATPIGYQTNTFVYGAGGYRFIDFVRVGLPLNLLLWATATFVIPLFWPLG</sequence>
<feature type="transmembrane region" description="Helical" evidence="7">
    <location>
        <begin position="577"/>
        <end position="597"/>
    </location>
</feature>
<dbReference type="Pfam" id="PF03600">
    <property type="entry name" value="CitMHS"/>
    <property type="match status" value="1"/>
</dbReference>
<evidence type="ECO:0000256" key="5">
    <source>
        <dbReference type="ARBA" id="ARBA00022989"/>
    </source>
</evidence>
<accession>A0A1Y6CXN1</accession>
<gene>
    <name evidence="9" type="ORF">SAMN05428998_1554</name>
</gene>
<dbReference type="GO" id="GO:0005886">
    <property type="term" value="C:plasma membrane"/>
    <property type="evidence" value="ECO:0007669"/>
    <property type="project" value="TreeGrafter"/>
</dbReference>
<dbReference type="PANTHER" id="PTHR43652:SF2">
    <property type="entry name" value="BASIC AMINO ACID ANTIPORTER YFCC-RELATED"/>
    <property type="match status" value="1"/>
</dbReference>
<keyword evidence="4" id="KW-0677">Repeat</keyword>
<feature type="transmembrane region" description="Helical" evidence="7">
    <location>
        <begin position="454"/>
        <end position="472"/>
    </location>
</feature>
<organism evidence="9 10">
    <name type="scientific">Tistlia consotensis USBA 355</name>
    <dbReference type="NCBI Taxonomy" id="560819"/>
    <lineage>
        <taxon>Bacteria</taxon>
        <taxon>Pseudomonadati</taxon>
        <taxon>Pseudomonadota</taxon>
        <taxon>Alphaproteobacteria</taxon>
        <taxon>Rhodospirillales</taxon>
        <taxon>Rhodovibrionaceae</taxon>
        <taxon>Tistlia</taxon>
    </lineage>
</organism>
<feature type="transmembrane region" description="Helical" evidence="7">
    <location>
        <begin position="143"/>
        <end position="167"/>
    </location>
</feature>
<dbReference type="Proteomes" id="UP000192917">
    <property type="component" value="Unassembled WGS sequence"/>
</dbReference>
<dbReference type="GO" id="GO:0008324">
    <property type="term" value="F:monoatomic cation transmembrane transporter activity"/>
    <property type="evidence" value="ECO:0007669"/>
    <property type="project" value="InterPro"/>
</dbReference>
<keyword evidence="2" id="KW-0813">Transport</keyword>
<dbReference type="InterPro" id="IPR004680">
    <property type="entry name" value="Cit_transptr-like_dom"/>
</dbReference>
<feature type="transmembrane region" description="Helical" evidence="7">
    <location>
        <begin position="179"/>
        <end position="201"/>
    </location>
</feature>
<feature type="domain" description="RCK C-terminal" evidence="8">
    <location>
        <begin position="214"/>
        <end position="299"/>
    </location>
</feature>
<dbReference type="InterPro" id="IPR036721">
    <property type="entry name" value="RCK_C_sf"/>
</dbReference>
<evidence type="ECO:0000256" key="3">
    <source>
        <dbReference type="ARBA" id="ARBA00022692"/>
    </source>
</evidence>
<keyword evidence="5 7" id="KW-1133">Transmembrane helix</keyword>
<evidence type="ECO:0000259" key="8">
    <source>
        <dbReference type="PROSITE" id="PS51202"/>
    </source>
</evidence>
<feature type="transmembrane region" description="Helical" evidence="7">
    <location>
        <begin position="33"/>
        <end position="49"/>
    </location>
</feature>
<evidence type="ECO:0000256" key="6">
    <source>
        <dbReference type="ARBA" id="ARBA00023136"/>
    </source>
</evidence>
<evidence type="ECO:0000256" key="4">
    <source>
        <dbReference type="ARBA" id="ARBA00022737"/>
    </source>
</evidence>
<evidence type="ECO:0000313" key="10">
    <source>
        <dbReference type="Proteomes" id="UP000192917"/>
    </source>
</evidence>
<reference evidence="9 10" key="1">
    <citation type="submission" date="2017-04" db="EMBL/GenBank/DDBJ databases">
        <authorList>
            <person name="Afonso C.L."/>
            <person name="Miller P.J."/>
            <person name="Scott M.A."/>
            <person name="Spackman E."/>
            <person name="Goraichik I."/>
            <person name="Dimitrov K.M."/>
            <person name="Suarez D.L."/>
            <person name="Swayne D.E."/>
        </authorList>
    </citation>
    <scope>NUCLEOTIDE SEQUENCE [LARGE SCALE GENOMIC DNA]</scope>
    <source>
        <strain evidence="9 10">USBA 355</strain>
    </source>
</reference>
<evidence type="ECO:0000256" key="2">
    <source>
        <dbReference type="ARBA" id="ARBA00022448"/>
    </source>
</evidence>
<dbReference type="InterPro" id="IPR006037">
    <property type="entry name" value="RCK_C"/>
</dbReference>
<evidence type="ECO:0000313" key="9">
    <source>
        <dbReference type="EMBL" id="SMF84326.1"/>
    </source>
</evidence>
<dbReference type="GO" id="GO:0006813">
    <property type="term" value="P:potassium ion transport"/>
    <property type="evidence" value="ECO:0007669"/>
    <property type="project" value="InterPro"/>
</dbReference>
<dbReference type="RefSeq" id="WP_085127355.1">
    <property type="nucleotide sequence ID" value="NZ_FWZX01000055.1"/>
</dbReference>
<evidence type="ECO:0000256" key="1">
    <source>
        <dbReference type="ARBA" id="ARBA00004141"/>
    </source>
</evidence>
<evidence type="ECO:0000256" key="7">
    <source>
        <dbReference type="SAM" id="Phobius"/>
    </source>
</evidence>
<feature type="transmembrane region" description="Helical" evidence="7">
    <location>
        <begin position="409"/>
        <end position="442"/>
    </location>
</feature>
<dbReference type="STRING" id="560819.SAMN05428998_1554"/>
<feature type="transmembrane region" description="Helical" evidence="7">
    <location>
        <begin position="539"/>
        <end position="557"/>
    </location>
</feature>
<dbReference type="PROSITE" id="PS51202">
    <property type="entry name" value="RCK_C"/>
    <property type="match status" value="2"/>
</dbReference>
<dbReference type="Gene3D" id="3.30.70.1450">
    <property type="entry name" value="Regulator of K+ conductance, C-terminal domain"/>
    <property type="match status" value="2"/>
</dbReference>
<dbReference type="AlphaFoldDB" id="A0A1Y6CXN1"/>
<dbReference type="PANTHER" id="PTHR43652">
    <property type="entry name" value="BASIC AMINO ACID ANTIPORTER YFCC-RELATED"/>
    <property type="match status" value="1"/>
</dbReference>
<name>A0A1Y6CXN1_9PROT</name>
<feature type="transmembrane region" description="Helical" evidence="7">
    <location>
        <begin position="516"/>
        <end position="532"/>
    </location>
</feature>
<dbReference type="SUPFAM" id="SSF116726">
    <property type="entry name" value="TrkA C-terminal domain-like"/>
    <property type="match status" value="2"/>
</dbReference>
<keyword evidence="3 7" id="KW-0812">Transmembrane</keyword>
<protein>
    <submittedName>
        <fullName evidence="9">TrkA-C domain-containing protein</fullName>
    </submittedName>
</protein>
<feature type="domain" description="RCK C-terminal" evidence="8">
    <location>
        <begin position="307"/>
        <end position="391"/>
    </location>
</feature>
<comment type="subcellular location">
    <subcellularLocation>
        <location evidence="1">Membrane</location>
        <topology evidence="1">Multi-pass membrane protein</topology>
    </subcellularLocation>
</comment>
<keyword evidence="10" id="KW-1185">Reference proteome</keyword>
<feature type="transmembrane region" description="Helical" evidence="7">
    <location>
        <begin position="120"/>
        <end position="136"/>
    </location>
</feature>
<feature type="transmembrane region" description="Helical" evidence="7">
    <location>
        <begin position="484"/>
        <end position="504"/>
    </location>
</feature>
<feature type="transmembrane region" description="Helical" evidence="7">
    <location>
        <begin position="6"/>
        <end position="26"/>
    </location>
</feature>
<keyword evidence="6 7" id="KW-0472">Membrane</keyword>
<dbReference type="InterPro" id="IPR051679">
    <property type="entry name" value="DASS-Related_Transporters"/>
</dbReference>
<proteinExistence type="predicted"/>
<feature type="transmembrane region" description="Helical" evidence="7">
    <location>
        <begin position="55"/>
        <end position="76"/>
    </location>
</feature>
<dbReference type="Pfam" id="PF02080">
    <property type="entry name" value="TrkA_C"/>
    <property type="match status" value="2"/>
</dbReference>